<keyword evidence="3" id="KW-0238">DNA-binding</keyword>
<keyword evidence="4" id="KW-0804">Transcription</keyword>
<dbReference type="GO" id="GO:0006313">
    <property type="term" value="P:DNA transposition"/>
    <property type="evidence" value="ECO:0007669"/>
    <property type="project" value="InterPro"/>
</dbReference>
<dbReference type="Gene3D" id="1.10.10.60">
    <property type="entry name" value="Homeodomain-like"/>
    <property type="match status" value="1"/>
</dbReference>
<protein>
    <submittedName>
        <fullName evidence="7">HTH-type transcriptional regulator AppY</fullName>
    </submittedName>
</protein>
<dbReference type="Proteomes" id="UP000188169">
    <property type="component" value="Unassembled WGS sequence"/>
</dbReference>
<evidence type="ECO:0000256" key="2">
    <source>
        <dbReference type="ARBA" id="ARBA00023015"/>
    </source>
</evidence>
<comment type="similarity">
    <text evidence="1">Belongs to the transposase 8 family.</text>
</comment>
<dbReference type="GO" id="GO:0000976">
    <property type="term" value="F:transcription cis-regulatory region binding"/>
    <property type="evidence" value="ECO:0007669"/>
    <property type="project" value="TreeGrafter"/>
</dbReference>
<dbReference type="SUPFAM" id="SSF46689">
    <property type="entry name" value="Homeodomain-like"/>
    <property type="match status" value="2"/>
</dbReference>
<reference evidence="8" key="1">
    <citation type="submission" date="2017-02" db="EMBL/GenBank/DDBJ databases">
        <authorList>
            <person name="Mornico D."/>
        </authorList>
    </citation>
    <scope>NUCLEOTIDE SEQUENCE [LARGE SCALE GENOMIC DNA]</scope>
</reference>
<dbReference type="InterPro" id="IPR020449">
    <property type="entry name" value="Tscrpt_reg_AraC-type_HTH"/>
</dbReference>
<evidence type="ECO:0000256" key="5">
    <source>
        <dbReference type="SAM" id="Coils"/>
    </source>
</evidence>
<dbReference type="GO" id="GO:0003700">
    <property type="term" value="F:DNA-binding transcription factor activity"/>
    <property type="evidence" value="ECO:0007669"/>
    <property type="project" value="InterPro"/>
</dbReference>
<evidence type="ECO:0000313" key="7">
    <source>
        <dbReference type="EMBL" id="SJM38454.1"/>
    </source>
</evidence>
<dbReference type="InterPro" id="IPR036388">
    <property type="entry name" value="WH-like_DNA-bd_sf"/>
</dbReference>
<dbReference type="InterPro" id="IPR002514">
    <property type="entry name" value="Transposase_8"/>
</dbReference>
<sequence>MVMDVYSTHRSAVYSVREATNLYLIDEGRQEDIPRLSEYYVEVDNYAGDMIPVHLVNKEVSAICDFFQDTYLGLKLHLRMNLASMPFYKSINECIKPYLDSNEQMLFLLVSRLVHCFFSLITGSIALKLVPEKNRIRFDLILREAYVLNKHQIDGVLVIVYRLMEEFCPGTIKKIKIGHRSSLYELDYYKSVFGVPIELGETTSLIYALDNTDDYSSVIDFLIKHEEDISKNFLVNPLLNLLSVQITEYDYKRRCEIAIETLIGFSQPTRDNVSSVMNLSVSTLQRRLKDEGTSFQEVLEETRKRLSQTYLAEKNISTNEVAYLLGYKSPSQFFKCFKGWFGVTPKAYRNSFMNRPGIVGDSTLQENTTMKTRNYTPEMKERAVRMLIEAKDDYPSTWSAIKAIAPKIGCTPETLRSWHKKHIDKTIPANIQAQSQAERIKELERENRELKQANEIIKKAAGLEAQAELDRKPK</sequence>
<keyword evidence="5" id="KW-0175">Coiled coil</keyword>
<dbReference type="InterPro" id="IPR009057">
    <property type="entry name" value="Homeodomain-like_sf"/>
</dbReference>
<dbReference type="OrthoDB" id="5582699at2"/>
<organism evidence="7 8">
    <name type="scientific">Psychrobacter pasteurii</name>
    <dbReference type="NCBI Taxonomy" id="1945520"/>
    <lineage>
        <taxon>Bacteria</taxon>
        <taxon>Pseudomonadati</taxon>
        <taxon>Pseudomonadota</taxon>
        <taxon>Gammaproteobacteria</taxon>
        <taxon>Moraxellales</taxon>
        <taxon>Moraxellaceae</taxon>
        <taxon>Psychrobacter</taxon>
    </lineage>
</organism>
<evidence type="ECO:0000256" key="4">
    <source>
        <dbReference type="ARBA" id="ARBA00023163"/>
    </source>
</evidence>
<dbReference type="GO" id="GO:0004803">
    <property type="term" value="F:transposase activity"/>
    <property type="evidence" value="ECO:0007669"/>
    <property type="project" value="InterPro"/>
</dbReference>
<evidence type="ECO:0000259" key="6">
    <source>
        <dbReference type="PROSITE" id="PS01124"/>
    </source>
</evidence>
<keyword evidence="8" id="KW-1185">Reference proteome</keyword>
<evidence type="ECO:0000256" key="1">
    <source>
        <dbReference type="ARBA" id="ARBA00009964"/>
    </source>
</evidence>
<dbReference type="PRINTS" id="PR00032">
    <property type="entry name" value="HTHARAC"/>
</dbReference>
<dbReference type="STRING" id="1945520.A1019T_02447"/>
<gene>
    <name evidence="7" type="primary">appY</name>
    <name evidence="7" type="ORF">A1019T_02447</name>
</gene>
<dbReference type="AlphaFoldDB" id="A0A1R4EJ24"/>
<dbReference type="PANTHER" id="PTHR47894:SF4">
    <property type="entry name" value="HTH-TYPE TRANSCRIPTIONAL REGULATOR GADX"/>
    <property type="match status" value="1"/>
</dbReference>
<dbReference type="SMART" id="SM00342">
    <property type="entry name" value="HTH_ARAC"/>
    <property type="match status" value="1"/>
</dbReference>
<dbReference type="Pfam" id="PF12833">
    <property type="entry name" value="HTH_18"/>
    <property type="match status" value="1"/>
</dbReference>
<proteinExistence type="inferred from homology"/>
<dbReference type="PANTHER" id="PTHR47894">
    <property type="entry name" value="HTH-TYPE TRANSCRIPTIONAL REGULATOR GADX"/>
    <property type="match status" value="1"/>
</dbReference>
<dbReference type="EMBL" id="FUGD01000174">
    <property type="protein sequence ID" value="SJM38454.1"/>
    <property type="molecule type" value="Genomic_DNA"/>
</dbReference>
<dbReference type="Gene3D" id="1.10.10.10">
    <property type="entry name" value="Winged helix-like DNA-binding domain superfamily/Winged helix DNA-binding domain"/>
    <property type="match status" value="1"/>
</dbReference>
<evidence type="ECO:0000313" key="8">
    <source>
        <dbReference type="Proteomes" id="UP000188169"/>
    </source>
</evidence>
<dbReference type="InterPro" id="IPR018060">
    <property type="entry name" value="HTH_AraC"/>
</dbReference>
<feature type="domain" description="HTH araC/xylS-type" evidence="6">
    <location>
        <begin position="253"/>
        <end position="351"/>
    </location>
</feature>
<dbReference type="GO" id="GO:0005829">
    <property type="term" value="C:cytosol"/>
    <property type="evidence" value="ECO:0007669"/>
    <property type="project" value="TreeGrafter"/>
</dbReference>
<feature type="coiled-coil region" evidence="5">
    <location>
        <begin position="433"/>
        <end position="463"/>
    </location>
</feature>
<keyword evidence="2" id="KW-0805">Transcription regulation</keyword>
<accession>A0A1R4EJ24</accession>
<dbReference type="Pfam" id="PF01527">
    <property type="entry name" value="HTH_Tnp_1"/>
    <property type="match status" value="1"/>
</dbReference>
<evidence type="ECO:0000256" key="3">
    <source>
        <dbReference type="ARBA" id="ARBA00023125"/>
    </source>
</evidence>
<name>A0A1R4EJ24_9GAMM</name>
<dbReference type="PROSITE" id="PS01124">
    <property type="entry name" value="HTH_ARAC_FAMILY_2"/>
    <property type="match status" value="1"/>
</dbReference>